<feature type="compositionally biased region" description="Polar residues" evidence="8">
    <location>
        <begin position="224"/>
        <end position="237"/>
    </location>
</feature>
<dbReference type="GO" id="GO:0034703">
    <property type="term" value="C:cation channel complex"/>
    <property type="evidence" value="ECO:0007669"/>
    <property type="project" value="TreeGrafter"/>
</dbReference>
<feature type="region of interest" description="Disordered" evidence="8">
    <location>
        <begin position="201"/>
        <end position="237"/>
    </location>
</feature>
<dbReference type="InterPro" id="IPR002153">
    <property type="entry name" value="TRPC_channel"/>
</dbReference>
<name>A0A836F0V9_9HYME</name>
<feature type="transmembrane region" description="Helical" evidence="9">
    <location>
        <begin position="255"/>
        <end position="273"/>
    </location>
</feature>
<dbReference type="GO" id="GO:0015279">
    <property type="term" value="F:store-operated calcium channel activity"/>
    <property type="evidence" value="ECO:0007669"/>
    <property type="project" value="TreeGrafter"/>
</dbReference>
<keyword evidence="2" id="KW-0813">Transport</keyword>
<keyword evidence="5" id="KW-0406">Ion transport</keyword>
<evidence type="ECO:0000256" key="1">
    <source>
        <dbReference type="ARBA" id="ARBA00004141"/>
    </source>
</evidence>
<evidence type="ECO:0000256" key="7">
    <source>
        <dbReference type="ARBA" id="ARBA00023303"/>
    </source>
</evidence>
<gene>
    <name evidence="11" type="primary">Trpc4</name>
    <name evidence="11" type="ORF">G6Z75_0012472</name>
</gene>
<evidence type="ECO:0000256" key="6">
    <source>
        <dbReference type="ARBA" id="ARBA00023136"/>
    </source>
</evidence>
<dbReference type="Pfam" id="PF00520">
    <property type="entry name" value="Ion_trans"/>
    <property type="match status" value="2"/>
</dbReference>
<evidence type="ECO:0000259" key="10">
    <source>
        <dbReference type="Pfam" id="PF00520"/>
    </source>
</evidence>
<evidence type="ECO:0000256" key="8">
    <source>
        <dbReference type="SAM" id="MobiDB-lite"/>
    </source>
</evidence>
<dbReference type="PANTHER" id="PTHR10117">
    <property type="entry name" value="TRANSIENT RECEPTOR POTENTIAL CHANNEL"/>
    <property type="match status" value="1"/>
</dbReference>
<dbReference type="PANTHER" id="PTHR10117:SF54">
    <property type="entry name" value="TRANSIENT RECEPTOR POTENTIAL-GAMMA PROTEIN"/>
    <property type="match status" value="1"/>
</dbReference>
<dbReference type="PRINTS" id="PR01097">
    <property type="entry name" value="TRNSRECEPTRP"/>
</dbReference>
<dbReference type="Proteomes" id="UP000667349">
    <property type="component" value="Unassembled WGS sequence"/>
</dbReference>
<comment type="caution">
    <text evidence="11">The sequence shown here is derived from an EMBL/GenBank/DDBJ whole genome shotgun (WGS) entry which is preliminary data.</text>
</comment>
<feature type="non-terminal residue" evidence="11">
    <location>
        <position position="1"/>
    </location>
</feature>
<keyword evidence="7" id="KW-0407">Ion channel</keyword>
<feature type="non-terminal residue" evidence="11">
    <location>
        <position position="720"/>
    </location>
</feature>
<accession>A0A836F0V9</accession>
<proteinExistence type="predicted"/>
<protein>
    <submittedName>
        <fullName evidence="11">TRPC4 protein</fullName>
    </submittedName>
</protein>
<comment type="subcellular location">
    <subcellularLocation>
        <location evidence="1">Membrane</location>
        <topology evidence="1">Multi-pass membrane protein</topology>
    </subcellularLocation>
</comment>
<feature type="transmembrane region" description="Helical" evidence="9">
    <location>
        <begin position="496"/>
        <end position="523"/>
    </location>
</feature>
<sequence>MNPVLAFEYLFFAVFGQTTHGELKVENNQPQWTSVLFKLTFGVYMLVSVVVLINLLIAMMSDTYQRIQAQSDIEWKYGLSKLIRNMHRTTTAPSPLNLLTTWTVYFIKLCKQRTAKRKRPSLVHMMGFGRASRLSPRSKMGAKWLAKVKKGQVRPKDSVTLSVVHLSPLGSQLSFNSATRIENVVDWDSIRKKYLILTGNEPEKEEEKEEKSNEDENEDESGPTASNASTIPATVSNPPTAILGAPVTGRTFNHLIRMNPIFAGELLFFAIFGQTTHGDFKTEKQTQPPWTTILFKITFGIYMLVSVVVLINLLIAMMSDTYQRIQAQSDIEWKYGLSKLVRNMHRTTTAPSPLNLLSTWITYFVKLCKKRLTKKKERPSLMHLMGATRMSPRSRMGAKWLSKIKKTSQVGHKDSIALSVAHLSPLGSQLSFRNTVKIDNVVDWEVVRRKYRDLYGEKIEEKSVEENKESIDNPLAILEGSSDYFRNKRLSSTYSFNLLFFFSVCTVSVNAVKITENLFFAIFGQKGTEDFSLNKNQPKWTVYFFKVSFSLYMLVSVIVLINLLIAMMTDTYHNIQSQSDIEWKYGLSKLVRKMQKTRTAPFPLNLVTTWAEYIKNACMKERIARQKISRSRGHMEPDAQRIFPKFSTNSRMLPLPRAAKERINFSLLQSSSTTSQTSLNNIPKIQNIVDWNIVRRKYRMRFGDEIEKPSSGEVTLAKMA</sequence>
<feature type="transmembrane region" description="Helical" evidence="9">
    <location>
        <begin position="543"/>
        <end position="565"/>
    </location>
</feature>
<feature type="transmembrane region" description="Helical" evidence="9">
    <location>
        <begin position="37"/>
        <end position="57"/>
    </location>
</feature>
<keyword evidence="4 9" id="KW-1133">Transmembrane helix</keyword>
<dbReference type="GO" id="GO:0051480">
    <property type="term" value="P:regulation of cytosolic calcium ion concentration"/>
    <property type="evidence" value="ECO:0007669"/>
    <property type="project" value="TreeGrafter"/>
</dbReference>
<dbReference type="InterPro" id="IPR005821">
    <property type="entry name" value="Ion_trans_dom"/>
</dbReference>
<feature type="transmembrane region" description="Helical" evidence="9">
    <location>
        <begin position="293"/>
        <end position="315"/>
    </location>
</feature>
<evidence type="ECO:0000256" key="3">
    <source>
        <dbReference type="ARBA" id="ARBA00022692"/>
    </source>
</evidence>
<dbReference type="GO" id="GO:0005886">
    <property type="term" value="C:plasma membrane"/>
    <property type="evidence" value="ECO:0007669"/>
    <property type="project" value="TreeGrafter"/>
</dbReference>
<evidence type="ECO:0000256" key="2">
    <source>
        <dbReference type="ARBA" id="ARBA00022448"/>
    </source>
</evidence>
<evidence type="ECO:0000256" key="9">
    <source>
        <dbReference type="SAM" id="Phobius"/>
    </source>
</evidence>
<organism evidence="11 12">
    <name type="scientific">Acromyrmex insinuator</name>
    <dbReference type="NCBI Taxonomy" id="230686"/>
    <lineage>
        <taxon>Eukaryota</taxon>
        <taxon>Metazoa</taxon>
        <taxon>Ecdysozoa</taxon>
        <taxon>Arthropoda</taxon>
        <taxon>Hexapoda</taxon>
        <taxon>Insecta</taxon>
        <taxon>Pterygota</taxon>
        <taxon>Neoptera</taxon>
        <taxon>Endopterygota</taxon>
        <taxon>Hymenoptera</taxon>
        <taxon>Apocrita</taxon>
        <taxon>Aculeata</taxon>
        <taxon>Formicoidea</taxon>
        <taxon>Formicidae</taxon>
        <taxon>Myrmicinae</taxon>
        <taxon>Acromyrmex</taxon>
    </lineage>
</organism>
<evidence type="ECO:0000256" key="5">
    <source>
        <dbReference type="ARBA" id="ARBA00023065"/>
    </source>
</evidence>
<feature type="domain" description="Ion transport" evidence="10">
    <location>
        <begin position="13"/>
        <end position="71"/>
    </location>
</feature>
<feature type="domain" description="Ion transport" evidence="10">
    <location>
        <begin position="291"/>
        <end position="329"/>
    </location>
</feature>
<evidence type="ECO:0000256" key="4">
    <source>
        <dbReference type="ARBA" id="ARBA00022989"/>
    </source>
</evidence>
<evidence type="ECO:0000313" key="11">
    <source>
        <dbReference type="EMBL" id="KAG5315531.1"/>
    </source>
</evidence>
<reference evidence="11" key="1">
    <citation type="submission" date="2020-02" db="EMBL/GenBank/DDBJ databases">
        <title>Relaxed selection underlies rapid genomic changes in the transitions from sociality to social parasitism in ants.</title>
        <authorList>
            <person name="Bi X."/>
        </authorList>
    </citation>
    <scope>NUCLEOTIDE SEQUENCE</scope>
    <source>
        <strain evidence="11">BGI-DK2013a</strain>
        <tissue evidence="11">Whole body</tissue>
    </source>
</reference>
<dbReference type="AlphaFoldDB" id="A0A836F0V9"/>
<feature type="compositionally biased region" description="Acidic residues" evidence="8">
    <location>
        <begin position="203"/>
        <end position="221"/>
    </location>
</feature>
<dbReference type="GO" id="GO:0070679">
    <property type="term" value="F:inositol 1,4,5 trisphosphate binding"/>
    <property type="evidence" value="ECO:0007669"/>
    <property type="project" value="TreeGrafter"/>
</dbReference>
<keyword evidence="12" id="KW-1185">Reference proteome</keyword>
<evidence type="ECO:0000313" key="12">
    <source>
        <dbReference type="Proteomes" id="UP000667349"/>
    </source>
</evidence>
<dbReference type="EMBL" id="JAANHZ010000108">
    <property type="protein sequence ID" value="KAG5315531.1"/>
    <property type="molecule type" value="Genomic_DNA"/>
</dbReference>
<keyword evidence="3 9" id="KW-0812">Transmembrane</keyword>
<keyword evidence="6 9" id="KW-0472">Membrane</keyword>